<dbReference type="AlphaFoldDB" id="A0A226DC11"/>
<feature type="domain" description="Transketolase-like pyrimidine-binding" evidence="6">
    <location>
        <begin position="579"/>
        <end position="783"/>
    </location>
</feature>
<dbReference type="Proteomes" id="UP000198287">
    <property type="component" value="Unassembled WGS sequence"/>
</dbReference>
<dbReference type="Gene3D" id="3.40.50.11610">
    <property type="entry name" value="Multifunctional 2-oxoglutarate metabolism enzyme, C-terminal domain"/>
    <property type="match status" value="1"/>
</dbReference>
<dbReference type="Pfam" id="PF16870">
    <property type="entry name" value="OxoGdeHyase_C"/>
    <property type="match status" value="1"/>
</dbReference>
<dbReference type="GO" id="GO:0016624">
    <property type="term" value="F:oxidoreductase activity, acting on the aldehyde or oxo group of donors, disulfide as acceptor"/>
    <property type="evidence" value="ECO:0007669"/>
    <property type="project" value="InterPro"/>
</dbReference>
<dbReference type="InterPro" id="IPR029061">
    <property type="entry name" value="THDP-binding"/>
</dbReference>
<protein>
    <recommendedName>
        <fullName evidence="6">Transketolase-like pyrimidine-binding domain-containing protein</fullName>
    </recommendedName>
</protein>
<dbReference type="STRING" id="158441.A0A226DC11"/>
<dbReference type="InterPro" id="IPR031717">
    <property type="entry name" value="ODO-1/KGD_C"/>
</dbReference>
<evidence type="ECO:0000313" key="8">
    <source>
        <dbReference type="Proteomes" id="UP000198287"/>
    </source>
</evidence>
<evidence type="ECO:0000256" key="4">
    <source>
        <dbReference type="ARBA" id="ARBA00023002"/>
    </source>
</evidence>
<evidence type="ECO:0000313" key="7">
    <source>
        <dbReference type="EMBL" id="OXA42749.1"/>
    </source>
</evidence>
<comment type="cofactor">
    <cofactor evidence="1">
        <name>thiamine diphosphate</name>
        <dbReference type="ChEBI" id="CHEBI:58937"/>
    </cofactor>
</comment>
<proteinExistence type="inferred from homology"/>
<dbReference type="SUPFAM" id="SSF52518">
    <property type="entry name" value="Thiamin diphosphate-binding fold (THDP-binding)"/>
    <property type="match status" value="2"/>
</dbReference>
<gene>
    <name evidence="7" type="ORF">Fcan01_22563</name>
</gene>
<dbReference type="InterPro" id="IPR001017">
    <property type="entry name" value="DH_E1"/>
</dbReference>
<accession>A0A226DC11</accession>
<evidence type="ECO:0000259" key="6">
    <source>
        <dbReference type="SMART" id="SM00861"/>
    </source>
</evidence>
<dbReference type="OrthoDB" id="413077at2759"/>
<dbReference type="PIRSF" id="PIRSF000157">
    <property type="entry name" value="Oxoglu_dh_E1"/>
    <property type="match status" value="1"/>
</dbReference>
<dbReference type="Gene3D" id="3.40.50.12470">
    <property type="match status" value="1"/>
</dbReference>
<keyword evidence="4" id="KW-0560">Oxidoreductase</keyword>
<organism evidence="7 8">
    <name type="scientific">Folsomia candida</name>
    <name type="common">Springtail</name>
    <dbReference type="NCBI Taxonomy" id="158441"/>
    <lineage>
        <taxon>Eukaryota</taxon>
        <taxon>Metazoa</taxon>
        <taxon>Ecdysozoa</taxon>
        <taxon>Arthropoda</taxon>
        <taxon>Hexapoda</taxon>
        <taxon>Collembola</taxon>
        <taxon>Entomobryomorpha</taxon>
        <taxon>Isotomoidea</taxon>
        <taxon>Isotomidae</taxon>
        <taxon>Proisotominae</taxon>
        <taxon>Folsomia</taxon>
    </lineage>
</organism>
<keyword evidence="8" id="KW-1185">Reference proteome</keyword>
<dbReference type="NCBIfam" id="TIGR00239">
    <property type="entry name" value="2oxo_dh_E1"/>
    <property type="match status" value="1"/>
</dbReference>
<keyword evidence="3" id="KW-0809">Transit peptide</keyword>
<comment type="similarity">
    <text evidence="2">Belongs to the alpha-ketoglutarate dehydrogenase family.</text>
</comment>
<comment type="caution">
    <text evidence="7">The sequence shown here is derived from an EMBL/GenBank/DDBJ whole genome shotgun (WGS) entry which is preliminary data.</text>
</comment>
<dbReference type="NCBIfam" id="NF006914">
    <property type="entry name" value="PRK09404.1"/>
    <property type="match status" value="1"/>
</dbReference>
<keyword evidence="5" id="KW-0786">Thiamine pyrophosphate</keyword>
<evidence type="ECO:0000256" key="1">
    <source>
        <dbReference type="ARBA" id="ARBA00001964"/>
    </source>
</evidence>
<dbReference type="OMA" id="PAQYYHV"/>
<dbReference type="GO" id="GO:0030976">
    <property type="term" value="F:thiamine pyrophosphate binding"/>
    <property type="evidence" value="ECO:0007669"/>
    <property type="project" value="InterPro"/>
</dbReference>
<dbReference type="InterPro" id="IPR011603">
    <property type="entry name" value="2oxoglutarate_DH_E1"/>
</dbReference>
<dbReference type="CDD" id="cd02016">
    <property type="entry name" value="TPP_E1_OGDC_like"/>
    <property type="match status" value="1"/>
</dbReference>
<dbReference type="PANTHER" id="PTHR23152:SF4">
    <property type="entry name" value="2-OXOADIPATE DEHYDROGENASE COMPLEX COMPONENT E1"/>
    <property type="match status" value="1"/>
</dbReference>
<evidence type="ECO:0000256" key="5">
    <source>
        <dbReference type="ARBA" id="ARBA00023052"/>
    </source>
</evidence>
<name>A0A226DC11_FOLCA</name>
<sequence length="929" mass="104597">MRLIRIGGSKVCHLWRKPLDRNIAAGHWKQYHSENGVFGHNPHGENLIQRQPDFTTKDQNRSNAPKLVTAFREHGHRIAQIDPLGCNDDQRDTVLEILQERYSPTEERYVPEGVLHLGNDKASVSVSDGVKQLKETYTNKVGYEFMYIEDELERDWFAQRVEQLASEKLEESYKVQIALEMAKSQNFDHFLAKKFQSVKRYGGEGCESMMAFFLELIKSSPSNQVDHIILGMAHRGRLNLLTGLLEYPPVKMFQKMKGMPEFPSDALATGDVLSHLFTSVDINVEGGGKVRVGILPNPSHLEAVNPVAVGNVRGKLKTLKSYDYSNGPIDKASRVLCVQVHGDAALAGQGINQETLGFAYVPHFRVGGSLHLVVNNQLGYTTPANRARSSRYTTDVAKMILAPVIHVNGDYPEELAKATRLAMEYRAKFHKDVFIDLICFRRWGHNELDDPTFTNPQLYDLISSRKSIPDAYCENLISTGVLTDSILKDHLSSHNNLLNDNFEQIETHEPQKSYLQAQWNGLIQAQEEITTWDTGVDIPLLQYIGVKSVHYPTDFNVHSHLLKTFIKARIAKATTGTKIDWATAEAMALGSLLYQGFGVRLSGEDVGRGTFSQRHAMLVDQKSGQIFIPLNSMVENQEEKLEVCNSTLSEEAVLGFEYGFSIENPGNLVIWEAQFGDFFNGAQIQIDTLLASGETKWMLQSGLVMLLPHGMDGAGPEHSSCRIERFLQMTDSNEDGKADGDYNSFQVVNPTTPAQYFHLLRRQMIRNFRKPMVVIAPKVLLRLPAATSTIEELGPDTFFKPVLDDETSTVKSVKKLVFVSGRHFYTLKEKQVELNRQDIALIRLESLCPFPSLELQRIVKKYTSATEFVWSQEEHQNMGAWSFVKPRFENFVGRRIRYVGRGPLAAPAVGVGKVHHKEVAKLISDTFAQ</sequence>
<dbReference type="InterPro" id="IPR005475">
    <property type="entry name" value="Transketolase-like_Pyr-bd"/>
</dbReference>
<dbReference type="EMBL" id="LNIX01000025">
    <property type="protein sequence ID" value="OXA42749.1"/>
    <property type="molecule type" value="Genomic_DNA"/>
</dbReference>
<dbReference type="InterPro" id="IPR042179">
    <property type="entry name" value="KGD_C_sf"/>
</dbReference>
<dbReference type="Gene3D" id="1.10.287.1150">
    <property type="entry name" value="TPP helical domain"/>
    <property type="match status" value="1"/>
</dbReference>
<dbReference type="Pfam" id="PF00676">
    <property type="entry name" value="E1_dh"/>
    <property type="match status" value="1"/>
</dbReference>
<evidence type="ECO:0000256" key="2">
    <source>
        <dbReference type="ARBA" id="ARBA00006936"/>
    </source>
</evidence>
<reference evidence="7 8" key="1">
    <citation type="submission" date="2015-12" db="EMBL/GenBank/DDBJ databases">
        <title>The genome of Folsomia candida.</title>
        <authorList>
            <person name="Faddeeva A."/>
            <person name="Derks M.F."/>
            <person name="Anvar Y."/>
            <person name="Smit S."/>
            <person name="Van Straalen N."/>
            <person name="Roelofs D."/>
        </authorList>
    </citation>
    <scope>NUCLEOTIDE SEQUENCE [LARGE SCALE GENOMIC DNA]</scope>
    <source>
        <strain evidence="7 8">VU population</strain>
        <tissue evidence="7">Whole body</tissue>
    </source>
</reference>
<dbReference type="SMART" id="SM00861">
    <property type="entry name" value="Transket_pyr"/>
    <property type="match status" value="1"/>
</dbReference>
<dbReference type="NCBIfam" id="NF008907">
    <property type="entry name" value="PRK12270.1"/>
    <property type="match status" value="1"/>
</dbReference>
<dbReference type="Pfam" id="PF02779">
    <property type="entry name" value="Transket_pyr"/>
    <property type="match status" value="1"/>
</dbReference>
<dbReference type="PANTHER" id="PTHR23152">
    <property type="entry name" value="2-OXOGLUTARATE DEHYDROGENASE"/>
    <property type="match status" value="1"/>
</dbReference>
<evidence type="ECO:0000256" key="3">
    <source>
        <dbReference type="ARBA" id="ARBA00022946"/>
    </source>
</evidence>
<dbReference type="Gene3D" id="3.40.50.970">
    <property type="match status" value="1"/>
</dbReference>